<dbReference type="InterPro" id="IPR011701">
    <property type="entry name" value="MFS"/>
</dbReference>
<dbReference type="PANTHER" id="PTHR11360">
    <property type="entry name" value="MONOCARBOXYLATE TRANSPORTER"/>
    <property type="match status" value="1"/>
</dbReference>
<feature type="transmembrane region" description="Helical" evidence="2">
    <location>
        <begin position="81"/>
        <end position="99"/>
    </location>
</feature>
<protein>
    <recommendedName>
        <fullName evidence="3">Major facilitator superfamily (MFS) profile domain-containing protein</fullName>
    </recommendedName>
</protein>
<dbReference type="SUPFAM" id="SSF103473">
    <property type="entry name" value="MFS general substrate transporter"/>
    <property type="match status" value="1"/>
</dbReference>
<dbReference type="EMBL" id="KB201890">
    <property type="protein sequence ID" value="ESO93705.1"/>
    <property type="molecule type" value="Genomic_DNA"/>
</dbReference>
<feature type="transmembrane region" description="Helical" evidence="2">
    <location>
        <begin position="323"/>
        <end position="346"/>
    </location>
</feature>
<feature type="transmembrane region" description="Helical" evidence="2">
    <location>
        <begin position="358"/>
        <end position="376"/>
    </location>
</feature>
<organism evidence="4 5">
    <name type="scientific">Lottia gigantea</name>
    <name type="common">Giant owl limpet</name>
    <dbReference type="NCBI Taxonomy" id="225164"/>
    <lineage>
        <taxon>Eukaryota</taxon>
        <taxon>Metazoa</taxon>
        <taxon>Spiralia</taxon>
        <taxon>Lophotrochozoa</taxon>
        <taxon>Mollusca</taxon>
        <taxon>Gastropoda</taxon>
        <taxon>Patellogastropoda</taxon>
        <taxon>Lottioidea</taxon>
        <taxon>Lottiidae</taxon>
        <taxon>Lottia</taxon>
    </lineage>
</organism>
<comment type="subcellular location">
    <subcellularLocation>
        <location evidence="1">Membrane</location>
        <topology evidence="1">Multi-pass membrane protein</topology>
    </subcellularLocation>
</comment>
<sequence length="527" mass="56995">MEDVNDRDEGWAWIVLLAACMNILLGSGLAFIGGMFQAVFLEQFKESVAYTAWVTALFSSLLQLTGPLASLVANYLSCRSSVMIGSALLSFGLILSSFANNIAVLMVTLGVTAGIGLGMTYTPSIVITNYYFHKKRNVMTGVVMAAAGGGIFISPLLTRYLLDVYSWRETLVIFAGVSIQMCIFGALMFPLHEKPKESCITSNLPCIKTGSEDDSGSTENKPVFNPLVKENGDSKPAGSLEHIKQSNPLLKPQNDFSFTDSSNSFVSRKSKWKNSNCSILFNSQLFLSDHKSLHSIQNTGDESNLGTNLVDSNKSDFLWSKPFLAICFNLFLTNAMYGGIFIHYPLWCQTQGATESEVSFFLAFHGPGVAISRLLVGMFANVRNIDYLSIYGGLRMFGGVLICLIPLYGYSQTIGATVMIITALYIAGLDSLNAGVTIDCVGLDQLASALGVEMVCAGLGYLVMPPIVGSIVDMTGTYQYTMYMSGGVVIAASIVCFSIPLLKPRGSPIIGYHPEHGPIEIQIENTV</sequence>
<evidence type="ECO:0000313" key="5">
    <source>
        <dbReference type="Proteomes" id="UP000030746"/>
    </source>
</evidence>
<dbReference type="AlphaFoldDB" id="V4AEW5"/>
<feature type="transmembrane region" description="Helical" evidence="2">
    <location>
        <begin position="480"/>
        <end position="502"/>
    </location>
</feature>
<proteinExistence type="predicted"/>
<reference evidence="4 5" key="1">
    <citation type="journal article" date="2013" name="Nature">
        <title>Insights into bilaterian evolution from three spiralian genomes.</title>
        <authorList>
            <person name="Simakov O."/>
            <person name="Marletaz F."/>
            <person name="Cho S.J."/>
            <person name="Edsinger-Gonzales E."/>
            <person name="Havlak P."/>
            <person name="Hellsten U."/>
            <person name="Kuo D.H."/>
            <person name="Larsson T."/>
            <person name="Lv J."/>
            <person name="Arendt D."/>
            <person name="Savage R."/>
            <person name="Osoegawa K."/>
            <person name="de Jong P."/>
            <person name="Grimwood J."/>
            <person name="Chapman J.A."/>
            <person name="Shapiro H."/>
            <person name="Aerts A."/>
            <person name="Otillar R.P."/>
            <person name="Terry A.Y."/>
            <person name="Boore J.L."/>
            <person name="Grigoriev I.V."/>
            <person name="Lindberg D.R."/>
            <person name="Seaver E.C."/>
            <person name="Weisblat D.A."/>
            <person name="Putnam N.H."/>
            <person name="Rokhsar D.S."/>
        </authorList>
    </citation>
    <scope>NUCLEOTIDE SEQUENCE [LARGE SCALE GENOMIC DNA]</scope>
</reference>
<dbReference type="PROSITE" id="PS51257">
    <property type="entry name" value="PROKAR_LIPOPROTEIN"/>
    <property type="match status" value="1"/>
</dbReference>
<dbReference type="Pfam" id="PF07690">
    <property type="entry name" value="MFS_1"/>
    <property type="match status" value="1"/>
</dbReference>
<feature type="transmembrane region" description="Helical" evidence="2">
    <location>
        <begin position="414"/>
        <end position="434"/>
    </location>
</feature>
<feature type="transmembrane region" description="Helical" evidence="2">
    <location>
        <begin position="12"/>
        <end position="36"/>
    </location>
</feature>
<feature type="transmembrane region" description="Helical" evidence="2">
    <location>
        <begin position="446"/>
        <end position="468"/>
    </location>
</feature>
<keyword evidence="2" id="KW-1133">Transmembrane helix</keyword>
<dbReference type="RefSeq" id="XP_009055337.1">
    <property type="nucleotide sequence ID" value="XM_009057089.1"/>
</dbReference>
<feature type="transmembrane region" description="Helical" evidence="2">
    <location>
        <begin position="48"/>
        <end position="69"/>
    </location>
</feature>
<keyword evidence="2" id="KW-0472">Membrane</keyword>
<dbReference type="OMA" id="MFQVVFL"/>
<dbReference type="PROSITE" id="PS50850">
    <property type="entry name" value="MFS"/>
    <property type="match status" value="1"/>
</dbReference>
<dbReference type="InterPro" id="IPR020846">
    <property type="entry name" value="MFS_dom"/>
</dbReference>
<keyword evidence="2" id="KW-0812">Transmembrane</keyword>
<dbReference type="OrthoDB" id="6138557at2759"/>
<feature type="domain" description="Major facilitator superfamily (MFS) profile" evidence="3">
    <location>
        <begin position="14"/>
        <end position="503"/>
    </location>
</feature>
<evidence type="ECO:0000256" key="2">
    <source>
        <dbReference type="SAM" id="Phobius"/>
    </source>
</evidence>
<dbReference type="Proteomes" id="UP000030746">
    <property type="component" value="Unassembled WGS sequence"/>
</dbReference>
<feature type="transmembrane region" description="Helical" evidence="2">
    <location>
        <begin position="105"/>
        <end position="126"/>
    </location>
</feature>
<dbReference type="KEGG" id="lgi:LOTGIDRAFT_153161"/>
<accession>V4AEW5</accession>
<dbReference type="InterPro" id="IPR036259">
    <property type="entry name" value="MFS_trans_sf"/>
</dbReference>
<dbReference type="GO" id="GO:0008028">
    <property type="term" value="F:monocarboxylic acid transmembrane transporter activity"/>
    <property type="evidence" value="ECO:0007669"/>
    <property type="project" value="TreeGrafter"/>
</dbReference>
<dbReference type="GeneID" id="20235885"/>
<evidence type="ECO:0000259" key="3">
    <source>
        <dbReference type="PROSITE" id="PS50850"/>
    </source>
</evidence>
<gene>
    <name evidence="4" type="ORF">LOTGIDRAFT_153161</name>
</gene>
<feature type="transmembrane region" description="Helical" evidence="2">
    <location>
        <begin position="388"/>
        <end position="408"/>
    </location>
</feature>
<dbReference type="CTD" id="20235885"/>
<dbReference type="HOGENOM" id="CLU_001265_59_2_1"/>
<name>V4AEW5_LOTGI</name>
<dbReference type="PANTHER" id="PTHR11360:SF260">
    <property type="entry name" value="MFS DOMAIN-CONTAINING PROTEIN"/>
    <property type="match status" value="1"/>
</dbReference>
<feature type="transmembrane region" description="Helical" evidence="2">
    <location>
        <begin position="138"/>
        <end position="158"/>
    </location>
</feature>
<dbReference type="GO" id="GO:0016020">
    <property type="term" value="C:membrane"/>
    <property type="evidence" value="ECO:0007669"/>
    <property type="project" value="UniProtKB-SubCell"/>
</dbReference>
<feature type="transmembrane region" description="Helical" evidence="2">
    <location>
        <begin position="170"/>
        <end position="189"/>
    </location>
</feature>
<dbReference type="InterPro" id="IPR050327">
    <property type="entry name" value="Proton-linked_MCT"/>
</dbReference>
<dbReference type="Gene3D" id="1.20.1250.20">
    <property type="entry name" value="MFS general substrate transporter like domains"/>
    <property type="match status" value="1"/>
</dbReference>
<keyword evidence="5" id="KW-1185">Reference proteome</keyword>
<evidence type="ECO:0000313" key="4">
    <source>
        <dbReference type="EMBL" id="ESO93705.1"/>
    </source>
</evidence>
<evidence type="ECO:0000256" key="1">
    <source>
        <dbReference type="ARBA" id="ARBA00004141"/>
    </source>
</evidence>